<sequence length="352" mass="39082">MAQYRLIAEWEPQAAVMLTWPHAATDWEPLLEAVTQLYTELAWHICRFSSVLIAAPGSIHADIIQRLVERGVPRHKVQLYAVASDDTWARDHGPLSVKCGDRSQLLDFQFNGWGGKFDASQDNAISKALAKGGAFNVPLESIDFVLEGGAIETDGEGTLMTTRSCLLNANRNGGISQHEVETVLQRYFGVSKINWLDHGFLEGDDTDSHIDTLARLCPGQRILYVGCPDERDVHYDALAKMKQQLHEFRDANDRPYELIELPWPQAVYSANGERLPATYANFLILNGAVLAPIYQDPADALALRKIGEAFPGYEVIGIDCRVLIEQHGSLHCITMQLANLEPSTKPQTEGAF</sequence>
<evidence type="ECO:0000256" key="1">
    <source>
        <dbReference type="ARBA" id="ARBA00022801"/>
    </source>
</evidence>
<organism evidence="2 3">
    <name type="scientific">Gilvimarinus japonicus</name>
    <dbReference type="NCBI Taxonomy" id="1796469"/>
    <lineage>
        <taxon>Bacteria</taxon>
        <taxon>Pseudomonadati</taxon>
        <taxon>Pseudomonadota</taxon>
        <taxon>Gammaproteobacteria</taxon>
        <taxon>Cellvibrionales</taxon>
        <taxon>Cellvibrionaceae</taxon>
        <taxon>Gilvimarinus</taxon>
    </lineage>
</organism>
<evidence type="ECO:0000313" key="3">
    <source>
        <dbReference type="Proteomes" id="UP001595548"/>
    </source>
</evidence>
<accession>A0ABV7HTW6</accession>
<dbReference type="PANTHER" id="PTHR31377:SF0">
    <property type="entry name" value="AGMATINE DEIMINASE-RELATED"/>
    <property type="match status" value="1"/>
</dbReference>
<evidence type="ECO:0000313" key="2">
    <source>
        <dbReference type="EMBL" id="MFC3154961.1"/>
    </source>
</evidence>
<proteinExistence type="predicted"/>
<dbReference type="Proteomes" id="UP001595548">
    <property type="component" value="Unassembled WGS sequence"/>
</dbReference>
<reference evidence="3" key="1">
    <citation type="journal article" date="2019" name="Int. J. Syst. Evol. Microbiol.">
        <title>The Global Catalogue of Microorganisms (GCM) 10K type strain sequencing project: providing services to taxonomists for standard genome sequencing and annotation.</title>
        <authorList>
            <consortium name="The Broad Institute Genomics Platform"/>
            <consortium name="The Broad Institute Genome Sequencing Center for Infectious Disease"/>
            <person name="Wu L."/>
            <person name="Ma J."/>
        </authorList>
    </citation>
    <scope>NUCLEOTIDE SEQUENCE [LARGE SCALE GENOMIC DNA]</scope>
    <source>
        <strain evidence="3">KCTC 52141</strain>
    </source>
</reference>
<dbReference type="Pfam" id="PF04371">
    <property type="entry name" value="PAD_porph"/>
    <property type="match status" value="1"/>
</dbReference>
<protein>
    <submittedName>
        <fullName evidence="2">Agmatine deiminase family protein</fullName>
    </submittedName>
</protein>
<dbReference type="SUPFAM" id="SSF55909">
    <property type="entry name" value="Pentein"/>
    <property type="match status" value="1"/>
</dbReference>
<keyword evidence="3" id="KW-1185">Reference proteome</keyword>
<comment type="caution">
    <text evidence="2">The sequence shown here is derived from an EMBL/GenBank/DDBJ whole genome shotgun (WGS) entry which is preliminary data.</text>
</comment>
<dbReference type="InterPro" id="IPR007466">
    <property type="entry name" value="Peptidyl-Arg-deiminase_porph"/>
</dbReference>
<dbReference type="PANTHER" id="PTHR31377">
    <property type="entry name" value="AGMATINE DEIMINASE-RELATED"/>
    <property type="match status" value="1"/>
</dbReference>
<keyword evidence="1" id="KW-0378">Hydrolase</keyword>
<dbReference type="Gene3D" id="3.75.10.10">
    <property type="entry name" value="L-arginine/glycine Amidinotransferase, Chain A"/>
    <property type="match status" value="1"/>
</dbReference>
<gene>
    <name evidence="2" type="ORF">ACFOEB_07080</name>
</gene>
<name>A0ABV7HTW6_9GAMM</name>
<dbReference type="EMBL" id="JBHRTL010000006">
    <property type="protein sequence ID" value="MFC3154961.1"/>
    <property type="molecule type" value="Genomic_DNA"/>
</dbReference>